<dbReference type="PROSITE" id="PS01124">
    <property type="entry name" value="HTH_ARAC_FAMILY_2"/>
    <property type="match status" value="1"/>
</dbReference>
<sequence>MRATVLPTKEVYDFSVLPNPLGVGTQPASARDGYDVHEHPQVGRMEFHNESFRYMHVVDMKWKSREAVSLLNDIPTDTVNFNFQLRGNNFVKFTGFKEGISSHSGEHSIFHHPEGTFCNSIPADYYMEVFHISLDKGFFASAICGDDRWTEQMQRNLNLHRCFTGYNKPLEITPRMWQLIGEIRSYRTGGPMRNLMVQSRALELVALQIEQMRTPAAIPPDLRPDEVEKLHFLKTYLDANFLSELTLAELSRCCVLNEFKVKRGFKLLFEMSVFSYLKKKRMEYAGELLQKKGLTVDEVSDILGYEHAQHFSTAFKNFMGVSPSVYRRQ</sequence>
<evidence type="ECO:0000259" key="4">
    <source>
        <dbReference type="PROSITE" id="PS01124"/>
    </source>
</evidence>
<reference evidence="5 6" key="1">
    <citation type="submission" date="2020-06" db="EMBL/GenBank/DDBJ databases">
        <title>Dyadobacter sandarakinus sp. nov., isolated from the soil of the Arctic Yellow River Station.</title>
        <authorList>
            <person name="Zhang Y."/>
            <person name="Peng F."/>
        </authorList>
    </citation>
    <scope>NUCLEOTIDE SEQUENCE [LARGE SCALE GENOMIC DNA]</scope>
    <source>
        <strain evidence="5 6">Q3-56</strain>
    </source>
</reference>
<dbReference type="PRINTS" id="PR00032">
    <property type="entry name" value="HTHARAC"/>
</dbReference>
<evidence type="ECO:0000256" key="1">
    <source>
        <dbReference type="ARBA" id="ARBA00023015"/>
    </source>
</evidence>
<dbReference type="Proteomes" id="UP000612680">
    <property type="component" value="Chromosome"/>
</dbReference>
<feature type="domain" description="HTH araC/xylS-type" evidence="4">
    <location>
        <begin position="231"/>
        <end position="329"/>
    </location>
</feature>
<evidence type="ECO:0000313" key="6">
    <source>
        <dbReference type="Proteomes" id="UP000612680"/>
    </source>
</evidence>
<keyword evidence="1" id="KW-0805">Transcription regulation</keyword>
<organism evidence="5 6">
    <name type="scientific">Dyadobacter sandarakinus</name>
    <dbReference type="NCBI Taxonomy" id="2747268"/>
    <lineage>
        <taxon>Bacteria</taxon>
        <taxon>Pseudomonadati</taxon>
        <taxon>Bacteroidota</taxon>
        <taxon>Cytophagia</taxon>
        <taxon>Cytophagales</taxon>
        <taxon>Spirosomataceae</taxon>
        <taxon>Dyadobacter</taxon>
    </lineage>
</organism>
<dbReference type="SMART" id="SM00342">
    <property type="entry name" value="HTH_ARAC"/>
    <property type="match status" value="1"/>
</dbReference>
<dbReference type="EMBL" id="CP056775">
    <property type="protein sequence ID" value="QRR00627.1"/>
    <property type="molecule type" value="Genomic_DNA"/>
</dbReference>
<dbReference type="InterPro" id="IPR018060">
    <property type="entry name" value="HTH_AraC"/>
</dbReference>
<dbReference type="InterPro" id="IPR053142">
    <property type="entry name" value="PchR_regulatory_protein"/>
</dbReference>
<dbReference type="InterPro" id="IPR020449">
    <property type="entry name" value="Tscrpt_reg_AraC-type_HTH"/>
</dbReference>
<accession>A0ABX7I563</accession>
<dbReference type="InterPro" id="IPR009057">
    <property type="entry name" value="Homeodomain-like_sf"/>
</dbReference>
<dbReference type="SUPFAM" id="SSF46689">
    <property type="entry name" value="Homeodomain-like"/>
    <property type="match status" value="1"/>
</dbReference>
<dbReference type="PANTHER" id="PTHR47893:SF1">
    <property type="entry name" value="REGULATORY PROTEIN PCHR"/>
    <property type="match status" value="1"/>
</dbReference>
<proteinExistence type="predicted"/>
<dbReference type="PANTHER" id="PTHR47893">
    <property type="entry name" value="REGULATORY PROTEIN PCHR"/>
    <property type="match status" value="1"/>
</dbReference>
<keyword evidence="2" id="KW-0238">DNA-binding</keyword>
<keyword evidence="3" id="KW-0804">Transcription</keyword>
<evidence type="ECO:0000256" key="2">
    <source>
        <dbReference type="ARBA" id="ARBA00023125"/>
    </source>
</evidence>
<keyword evidence="6" id="KW-1185">Reference proteome</keyword>
<evidence type="ECO:0000313" key="5">
    <source>
        <dbReference type="EMBL" id="QRR00627.1"/>
    </source>
</evidence>
<evidence type="ECO:0000256" key="3">
    <source>
        <dbReference type="ARBA" id="ARBA00023163"/>
    </source>
</evidence>
<gene>
    <name evidence="5" type="ORF">HWI92_06745</name>
</gene>
<dbReference type="Gene3D" id="1.10.10.60">
    <property type="entry name" value="Homeodomain-like"/>
    <property type="match status" value="1"/>
</dbReference>
<protein>
    <submittedName>
        <fullName evidence="5">Helix-turn-helix transcriptional regulator</fullName>
    </submittedName>
</protein>
<name>A0ABX7I563_9BACT</name>
<dbReference type="RefSeq" id="WP_204661855.1">
    <property type="nucleotide sequence ID" value="NZ_CP056775.1"/>
</dbReference>
<dbReference type="Pfam" id="PF12833">
    <property type="entry name" value="HTH_18"/>
    <property type="match status" value="1"/>
</dbReference>